<comment type="caution">
    <text evidence="3">The sequence shown here is derived from an EMBL/GenBank/DDBJ whole genome shotgun (WGS) entry which is preliminary data.</text>
</comment>
<dbReference type="InterPro" id="IPR043128">
    <property type="entry name" value="Rev_trsase/Diguanyl_cyclase"/>
</dbReference>
<accession>A0ABQ5I8S4</accession>
<evidence type="ECO:0000256" key="1">
    <source>
        <dbReference type="SAM" id="MobiDB-lite"/>
    </source>
</evidence>
<name>A0ABQ5I8S4_9ASTR</name>
<dbReference type="PANTHER" id="PTHR37984:SF5">
    <property type="entry name" value="PROTEIN NYNRIN-LIKE"/>
    <property type="match status" value="1"/>
</dbReference>
<proteinExistence type="predicted"/>
<dbReference type="PANTHER" id="PTHR37984">
    <property type="entry name" value="PROTEIN CBG26694"/>
    <property type="match status" value="1"/>
</dbReference>
<dbReference type="Proteomes" id="UP001151760">
    <property type="component" value="Unassembled WGS sequence"/>
</dbReference>
<reference evidence="3" key="2">
    <citation type="submission" date="2022-01" db="EMBL/GenBank/DDBJ databases">
        <authorList>
            <person name="Yamashiro T."/>
            <person name="Shiraishi A."/>
            <person name="Satake H."/>
            <person name="Nakayama K."/>
        </authorList>
    </citation>
    <scope>NUCLEOTIDE SEQUENCE</scope>
</reference>
<protein>
    <recommendedName>
        <fullName evidence="2">Tf2-1-like SH3-like domain-containing protein</fullName>
    </recommendedName>
</protein>
<reference evidence="3" key="1">
    <citation type="journal article" date="2022" name="Int. J. Mol. Sci.">
        <title>Draft Genome of Tanacetum Coccineum: Genomic Comparison of Closely Related Tanacetum-Family Plants.</title>
        <authorList>
            <person name="Yamashiro T."/>
            <person name="Shiraishi A."/>
            <person name="Nakayama K."/>
            <person name="Satake H."/>
        </authorList>
    </citation>
    <scope>NUCLEOTIDE SEQUENCE</scope>
</reference>
<feature type="region of interest" description="Disordered" evidence="1">
    <location>
        <begin position="147"/>
        <end position="185"/>
    </location>
</feature>
<keyword evidence="4" id="KW-1185">Reference proteome</keyword>
<feature type="compositionally biased region" description="Acidic residues" evidence="1">
    <location>
        <begin position="149"/>
        <end position="170"/>
    </location>
</feature>
<dbReference type="Gene3D" id="3.30.70.270">
    <property type="match status" value="1"/>
</dbReference>
<dbReference type="SUPFAM" id="SSF56672">
    <property type="entry name" value="DNA/RNA polymerases"/>
    <property type="match status" value="2"/>
</dbReference>
<dbReference type="Pfam" id="PF24626">
    <property type="entry name" value="SH3_Tf2-1"/>
    <property type="match status" value="1"/>
</dbReference>
<feature type="domain" description="Tf2-1-like SH3-like" evidence="2">
    <location>
        <begin position="702"/>
        <end position="752"/>
    </location>
</feature>
<evidence type="ECO:0000313" key="3">
    <source>
        <dbReference type="EMBL" id="GJT96542.1"/>
    </source>
</evidence>
<organism evidence="3 4">
    <name type="scientific">Tanacetum coccineum</name>
    <dbReference type="NCBI Taxonomy" id="301880"/>
    <lineage>
        <taxon>Eukaryota</taxon>
        <taxon>Viridiplantae</taxon>
        <taxon>Streptophyta</taxon>
        <taxon>Embryophyta</taxon>
        <taxon>Tracheophyta</taxon>
        <taxon>Spermatophyta</taxon>
        <taxon>Magnoliopsida</taxon>
        <taxon>eudicotyledons</taxon>
        <taxon>Gunneridae</taxon>
        <taxon>Pentapetalae</taxon>
        <taxon>asterids</taxon>
        <taxon>campanulids</taxon>
        <taxon>Asterales</taxon>
        <taxon>Asteraceae</taxon>
        <taxon>Asteroideae</taxon>
        <taxon>Anthemideae</taxon>
        <taxon>Anthemidinae</taxon>
        <taxon>Tanacetum</taxon>
    </lineage>
</organism>
<dbReference type="InterPro" id="IPR043502">
    <property type="entry name" value="DNA/RNA_pol_sf"/>
</dbReference>
<sequence length="796" mass="90055">MRRWKMRKKKRLLLKKKLRSSTPMTRQTRITDLLLLRMMSLRREFFCLRDLKGHQQGQSTWSRAPTISTTMSHIRKLNEQMHERAEVDERIVKMINKNDLRIRMVGRDSMSLDGVVRECQADVSKTSTRSFLGPFPDDPYVQARNAAMADDDVGDDDVEDDDDMDDDAADPSDPQSSEPRGSPCDSHYNYTNGMITYPLLFLCRDIIMPHKQMSQAAIAKLFADEVAKALATDHATRNTTGTGGPGNVGGAEGAIELCRWFEKIESTFKISEFDERNKVKFAAATLQGRALTWWVGMNEMLSKTRGNRNVEIKEIIKGGNAPKYNRCNMFYFGNCPVKCNKCGKRGHFVRDYHGKGVATGANAELIRACFTYGDPNHLVNSDLCPERKKQGRRNASGHVYFMKDTDQAQGPNMVTELGTFDVIIVIDWLVALDAVIVCVSGAAPVARVPYRMAPSEMKELSEQLKELFEKGFIRPSSSPWGALQGRTYPSNSLATLSIVNAHVDPTKIEAIKNWPAPTSPTEVRHFMGLAGYYRRFIKGFSLIAKPLTKFTQKNKKFEWGADEDEAFQKLKQDLCTASILALREGLDDFVVYCKGYGAILMQRDKVKAEHQRPSGLLQQPKIPEWKWENITMDFVMGLPRTPSGYDSIWWKLGSTLASGRVLYNNSYHASIKAASFEALYGRKSRQKSYADVRRKPMEFDMGDMVMLKVSPWNGVIRFGKQGKLSPRYVGPFKIIERIGHVVYRLELPEKLRSLELAERSGIYMGKGRLFHEEVSTSISEQEAKAWRQSSAGTSLP</sequence>
<dbReference type="InterPro" id="IPR056924">
    <property type="entry name" value="SH3_Tf2-1"/>
</dbReference>
<dbReference type="InterPro" id="IPR050951">
    <property type="entry name" value="Retrovirus_Pol_polyprotein"/>
</dbReference>
<dbReference type="EMBL" id="BQNB010020491">
    <property type="protein sequence ID" value="GJT96542.1"/>
    <property type="molecule type" value="Genomic_DNA"/>
</dbReference>
<gene>
    <name evidence="3" type="ORF">Tco_1092060</name>
</gene>
<evidence type="ECO:0000259" key="2">
    <source>
        <dbReference type="Pfam" id="PF24626"/>
    </source>
</evidence>
<evidence type="ECO:0000313" key="4">
    <source>
        <dbReference type="Proteomes" id="UP001151760"/>
    </source>
</evidence>
<dbReference type="Gene3D" id="3.10.10.10">
    <property type="entry name" value="HIV Type 1 Reverse Transcriptase, subunit A, domain 1"/>
    <property type="match status" value="1"/>
</dbReference>